<dbReference type="PROSITE" id="PS01124">
    <property type="entry name" value="HTH_ARAC_FAMILY_2"/>
    <property type="match status" value="1"/>
</dbReference>
<dbReference type="Gene3D" id="1.10.10.60">
    <property type="entry name" value="Homeodomain-like"/>
    <property type="match status" value="2"/>
</dbReference>
<dbReference type="InterPro" id="IPR020449">
    <property type="entry name" value="Tscrpt_reg_AraC-type_HTH"/>
</dbReference>
<sequence length="312" mass="36211">MSISFEENKTNYGVYGFRFYDTLPNDVANLRVVGKEEIKLGDTYNWHGLKRKDIDTYVFQYTLSGFGMIEINGGRYSVKPGEAFIVEVPSNHRYYFPQESDKWEFIFLTLEGNEASKCWKYIEVENGSILKVPPDSKLIELLFEIYQNTKEQKITDAYYASSKAYQFIMEMYRFARNIEEVENFSIQITKALSFIRSNYHEPITLDDIADAAGYSRFYFIKQFKRKLKMPPMQYLMKIRIQKAVELLRSTNSSVSDIACKVGFSNANYFNKVFRKTIGVSAGAFRENKDIIGIDHLIIDNAAPCNLTTRNND</sequence>
<dbReference type="Gene3D" id="2.60.120.280">
    <property type="entry name" value="Regulatory protein AraC"/>
    <property type="match status" value="1"/>
</dbReference>
<reference evidence="5 6" key="1">
    <citation type="submission" date="2022-10" db="EMBL/GenBank/DDBJ databases">
        <title>Draft genome assembly of moderately radiation resistant bacterium Metabacillus halosaccharovorans.</title>
        <authorList>
            <person name="Pal S."/>
            <person name="Gopinathan A."/>
        </authorList>
    </citation>
    <scope>NUCLEOTIDE SEQUENCE [LARGE SCALE GENOMIC DNA]</scope>
    <source>
        <strain evidence="5 6">VITHBRA001</strain>
    </source>
</reference>
<dbReference type="PANTHER" id="PTHR43280">
    <property type="entry name" value="ARAC-FAMILY TRANSCRIPTIONAL REGULATOR"/>
    <property type="match status" value="1"/>
</dbReference>
<dbReference type="InterPro" id="IPR037923">
    <property type="entry name" value="HTH-like"/>
</dbReference>
<dbReference type="EMBL" id="JAOYEY010000051">
    <property type="protein sequence ID" value="MCV9888679.1"/>
    <property type="molecule type" value="Genomic_DNA"/>
</dbReference>
<dbReference type="PROSITE" id="PS00041">
    <property type="entry name" value="HTH_ARAC_FAMILY_1"/>
    <property type="match status" value="1"/>
</dbReference>
<dbReference type="InterPro" id="IPR018062">
    <property type="entry name" value="HTH_AraC-typ_CS"/>
</dbReference>
<dbReference type="InterPro" id="IPR009057">
    <property type="entry name" value="Homeodomain-like_sf"/>
</dbReference>
<dbReference type="InterPro" id="IPR003313">
    <property type="entry name" value="AraC-bd"/>
</dbReference>
<evidence type="ECO:0000256" key="2">
    <source>
        <dbReference type="ARBA" id="ARBA00023125"/>
    </source>
</evidence>
<evidence type="ECO:0000313" key="6">
    <source>
        <dbReference type="Proteomes" id="UP001526147"/>
    </source>
</evidence>
<protein>
    <submittedName>
        <fullName evidence="5">AraC family transcriptional regulator</fullName>
    </submittedName>
</protein>
<keyword evidence="2" id="KW-0238">DNA-binding</keyword>
<dbReference type="SUPFAM" id="SSF51215">
    <property type="entry name" value="Regulatory protein AraC"/>
    <property type="match status" value="1"/>
</dbReference>
<evidence type="ECO:0000256" key="3">
    <source>
        <dbReference type="ARBA" id="ARBA00023163"/>
    </source>
</evidence>
<dbReference type="PRINTS" id="PR00032">
    <property type="entry name" value="HTHARAC"/>
</dbReference>
<dbReference type="RefSeq" id="WP_264144721.1">
    <property type="nucleotide sequence ID" value="NZ_JAOYEY010000051.1"/>
</dbReference>
<proteinExistence type="predicted"/>
<keyword evidence="1" id="KW-0805">Transcription regulation</keyword>
<dbReference type="Proteomes" id="UP001526147">
    <property type="component" value="Unassembled WGS sequence"/>
</dbReference>
<organism evidence="5 6">
    <name type="scientific">Metabacillus halosaccharovorans</name>
    <dbReference type="NCBI Taxonomy" id="930124"/>
    <lineage>
        <taxon>Bacteria</taxon>
        <taxon>Bacillati</taxon>
        <taxon>Bacillota</taxon>
        <taxon>Bacilli</taxon>
        <taxon>Bacillales</taxon>
        <taxon>Bacillaceae</taxon>
        <taxon>Metabacillus</taxon>
    </lineage>
</organism>
<accession>A0ABT3DNR4</accession>
<dbReference type="Pfam" id="PF02311">
    <property type="entry name" value="AraC_binding"/>
    <property type="match status" value="1"/>
</dbReference>
<feature type="domain" description="HTH araC/xylS-type" evidence="4">
    <location>
        <begin position="189"/>
        <end position="287"/>
    </location>
</feature>
<dbReference type="Pfam" id="PF12833">
    <property type="entry name" value="HTH_18"/>
    <property type="match status" value="1"/>
</dbReference>
<dbReference type="SMART" id="SM00342">
    <property type="entry name" value="HTH_ARAC"/>
    <property type="match status" value="1"/>
</dbReference>
<dbReference type="PANTHER" id="PTHR43280:SF2">
    <property type="entry name" value="HTH-TYPE TRANSCRIPTIONAL REGULATOR EXSA"/>
    <property type="match status" value="1"/>
</dbReference>
<keyword evidence="3" id="KW-0804">Transcription</keyword>
<keyword evidence="6" id="KW-1185">Reference proteome</keyword>
<evidence type="ECO:0000259" key="4">
    <source>
        <dbReference type="PROSITE" id="PS01124"/>
    </source>
</evidence>
<comment type="caution">
    <text evidence="5">The sequence shown here is derived from an EMBL/GenBank/DDBJ whole genome shotgun (WGS) entry which is preliminary data.</text>
</comment>
<dbReference type="SUPFAM" id="SSF46689">
    <property type="entry name" value="Homeodomain-like"/>
    <property type="match status" value="2"/>
</dbReference>
<dbReference type="InterPro" id="IPR018060">
    <property type="entry name" value="HTH_AraC"/>
</dbReference>
<evidence type="ECO:0000313" key="5">
    <source>
        <dbReference type="EMBL" id="MCV9888679.1"/>
    </source>
</evidence>
<evidence type="ECO:0000256" key="1">
    <source>
        <dbReference type="ARBA" id="ARBA00023015"/>
    </source>
</evidence>
<gene>
    <name evidence="5" type="ORF">OIH86_23785</name>
</gene>
<name>A0ABT3DNR4_9BACI</name>